<dbReference type="Proteomes" id="UP000828390">
    <property type="component" value="Unassembled WGS sequence"/>
</dbReference>
<evidence type="ECO:0000313" key="4">
    <source>
        <dbReference type="Proteomes" id="UP000828390"/>
    </source>
</evidence>
<feature type="region of interest" description="Disordered" evidence="1">
    <location>
        <begin position="189"/>
        <end position="222"/>
    </location>
</feature>
<evidence type="ECO:0000256" key="2">
    <source>
        <dbReference type="SAM" id="Phobius"/>
    </source>
</evidence>
<accession>A0A9D3YVT3</accession>
<organism evidence="3 4">
    <name type="scientific">Dreissena polymorpha</name>
    <name type="common">Zebra mussel</name>
    <name type="synonym">Mytilus polymorpha</name>
    <dbReference type="NCBI Taxonomy" id="45954"/>
    <lineage>
        <taxon>Eukaryota</taxon>
        <taxon>Metazoa</taxon>
        <taxon>Spiralia</taxon>
        <taxon>Lophotrochozoa</taxon>
        <taxon>Mollusca</taxon>
        <taxon>Bivalvia</taxon>
        <taxon>Autobranchia</taxon>
        <taxon>Heteroconchia</taxon>
        <taxon>Euheterodonta</taxon>
        <taxon>Imparidentia</taxon>
        <taxon>Neoheterodontei</taxon>
        <taxon>Myida</taxon>
        <taxon>Dreissenoidea</taxon>
        <taxon>Dreissenidae</taxon>
        <taxon>Dreissena</taxon>
    </lineage>
</organism>
<proteinExistence type="predicted"/>
<keyword evidence="2" id="KW-0812">Transmembrane</keyword>
<comment type="caution">
    <text evidence="3">The sequence shown here is derived from an EMBL/GenBank/DDBJ whole genome shotgun (WGS) entry which is preliminary data.</text>
</comment>
<feature type="compositionally biased region" description="Polar residues" evidence="1">
    <location>
        <begin position="190"/>
        <end position="216"/>
    </location>
</feature>
<evidence type="ECO:0000256" key="1">
    <source>
        <dbReference type="SAM" id="MobiDB-lite"/>
    </source>
</evidence>
<evidence type="ECO:0000313" key="3">
    <source>
        <dbReference type="EMBL" id="KAH3706271.1"/>
    </source>
</evidence>
<sequence length="388" mass="43532">MKRRGKYCEKKMHECRMLACKKIRDCGSLSTGSTCICTTKDGSSQACVMDKKSGKRSFWKSSKSKNKIIMAVTGSFILLFSLCLCMHCCRARSRKKQLEVNYREAVESGYQPLTSPPSLMAVSTDLFKSTFCCAKSSFPESYIPGVPTRSTSDHAQKMVVVELPEAVRQSTRSLLNEAQSRGNVRLSAHTLPSSRFNGPLQRSTSILRNPSKTYGQRNDLPEAIDDVIRKHSSRSIGSRSHIPAFTDAPDEVVASRLSQVQMQRLELAEEASNTCLPNPPDDEDDEDDGEGSESGESEPELKPQVIASGSMRGSLIHAPQRRSDEKMYNMSTNARFCSRIPDITRSGRNQKAIWDLQEQLGHLRLKYEKGIQQRRKLEHGQNMPLRFQ</sequence>
<dbReference type="AlphaFoldDB" id="A0A9D3YVT3"/>
<protein>
    <submittedName>
        <fullName evidence="3">Uncharacterized protein</fullName>
    </submittedName>
</protein>
<dbReference type="EMBL" id="JAIWYP010000014">
    <property type="protein sequence ID" value="KAH3706271.1"/>
    <property type="molecule type" value="Genomic_DNA"/>
</dbReference>
<feature type="transmembrane region" description="Helical" evidence="2">
    <location>
        <begin position="68"/>
        <end position="89"/>
    </location>
</feature>
<name>A0A9D3YVT3_DREPO</name>
<gene>
    <name evidence="3" type="ORF">DPMN_065656</name>
</gene>
<feature type="compositionally biased region" description="Acidic residues" evidence="1">
    <location>
        <begin position="280"/>
        <end position="298"/>
    </location>
</feature>
<reference evidence="3" key="1">
    <citation type="journal article" date="2019" name="bioRxiv">
        <title>The Genome of the Zebra Mussel, Dreissena polymorpha: A Resource for Invasive Species Research.</title>
        <authorList>
            <person name="McCartney M.A."/>
            <person name="Auch B."/>
            <person name="Kono T."/>
            <person name="Mallez S."/>
            <person name="Zhang Y."/>
            <person name="Obille A."/>
            <person name="Becker A."/>
            <person name="Abrahante J.E."/>
            <person name="Garbe J."/>
            <person name="Badalamenti J.P."/>
            <person name="Herman A."/>
            <person name="Mangelson H."/>
            <person name="Liachko I."/>
            <person name="Sullivan S."/>
            <person name="Sone E.D."/>
            <person name="Koren S."/>
            <person name="Silverstein K.A.T."/>
            <person name="Beckman K.B."/>
            <person name="Gohl D.M."/>
        </authorList>
    </citation>
    <scope>NUCLEOTIDE SEQUENCE</scope>
    <source>
        <strain evidence="3">Duluth1</strain>
        <tissue evidence="3">Whole animal</tissue>
    </source>
</reference>
<reference evidence="3" key="2">
    <citation type="submission" date="2020-11" db="EMBL/GenBank/DDBJ databases">
        <authorList>
            <person name="McCartney M.A."/>
            <person name="Auch B."/>
            <person name="Kono T."/>
            <person name="Mallez S."/>
            <person name="Becker A."/>
            <person name="Gohl D.M."/>
            <person name="Silverstein K.A.T."/>
            <person name="Koren S."/>
            <person name="Bechman K.B."/>
            <person name="Herman A."/>
            <person name="Abrahante J.E."/>
            <person name="Garbe J."/>
        </authorList>
    </citation>
    <scope>NUCLEOTIDE SEQUENCE</scope>
    <source>
        <strain evidence="3">Duluth1</strain>
        <tissue evidence="3">Whole animal</tissue>
    </source>
</reference>
<keyword evidence="2" id="KW-0472">Membrane</keyword>
<keyword evidence="2" id="KW-1133">Transmembrane helix</keyword>
<feature type="region of interest" description="Disordered" evidence="1">
    <location>
        <begin position="269"/>
        <end position="326"/>
    </location>
</feature>
<keyword evidence="4" id="KW-1185">Reference proteome</keyword>